<dbReference type="EMBL" id="RQGD01000034">
    <property type="protein sequence ID" value="TGL57858.1"/>
    <property type="molecule type" value="Genomic_DNA"/>
</dbReference>
<dbReference type="OrthoDB" id="7619970at2"/>
<protein>
    <submittedName>
        <fullName evidence="2">PnuC protein</fullName>
    </submittedName>
</protein>
<evidence type="ECO:0000313" key="2">
    <source>
        <dbReference type="EMBL" id="TGL57858.1"/>
    </source>
</evidence>
<dbReference type="Proteomes" id="UP000297693">
    <property type="component" value="Unassembled WGS sequence"/>
</dbReference>
<keyword evidence="1" id="KW-0472">Membrane</keyword>
<accession>A0A4R9JZN2</accession>
<feature type="transmembrane region" description="Helical" evidence="1">
    <location>
        <begin position="37"/>
        <end position="65"/>
    </location>
</feature>
<sequence length="76" mass="8831">MTDLFKYYALDWIAMMLSILAMILLGNKVKWGFTLFMLANITWILLGFLLLDSYAIVFGNIVFLITNTRGFLKWNS</sequence>
<dbReference type="AlphaFoldDB" id="A0A4R9JZN2"/>
<comment type="caution">
    <text evidence="2">The sequence shown here is derived from an EMBL/GenBank/DDBJ whole genome shotgun (WGS) entry which is preliminary data.</text>
</comment>
<reference evidence="2" key="1">
    <citation type="journal article" date="2019" name="PLoS Negl. Trop. Dis.">
        <title>Revisiting the worldwide diversity of Leptospira species in the environment.</title>
        <authorList>
            <person name="Vincent A.T."/>
            <person name="Schiettekatte O."/>
            <person name="Bourhy P."/>
            <person name="Veyrier F.J."/>
            <person name="Picardeau M."/>
        </authorList>
    </citation>
    <scope>NUCLEOTIDE SEQUENCE [LARGE SCALE GENOMIC DNA]</scope>
    <source>
        <strain evidence="2">201702476</strain>
    </source>
</reference>
<name>A0A4R9JZN2_9LEPT</name>
<dbReference type="RefSeq" id="WP_135623876.1">
    <property type="nucleotide sequence ID" value="NZ_RQGD01000034.1"/>
</dbReference>
<organism evidence="2 3">
    <name type="scientific">Leptospira ognonensis</name>
    <dbReference type="NCBI Taxonomy" id="2484945"/>
    <lineage>
        <taxon>Bacteria</taxon>
        <taxon>Pseudomonadati</taxon>
        <taxon>Spirochaetota</taxon>
        <taxon>Spirochaetia</taxon>
        <taxon>Leptospirales</taxon>
        <taxon>Leptospiraceae</taxon>
        <taxon>Leptospira</taxon>
    </lineage>
</organism>
<keyword evidence="1" id="KW-1133">Transmembrane helix</keyword>
<feature type="transmembrane region" description="Helical" evidence="1">
    <location>
        <begin position="7"/>
        <end position="25"/>
    </location>
</feature>
<evidence type="ECO:0000256" key="1">
    <source>
        <dbReference type="SAM" id="Phobius"/>
    </source>
</evidence>
<keyword evidence="1" id="KW-0812">Transmembrane</keyword>
<evidence type="ECO:0000313" key="3">
    <source>
        <dbReference type="Proteomes" id="UP000297693"/>
    </source>
</evidence>
<gene>
    <name evidence="2" type="ORF">EHQ58_10625</name>
</gene>
<keyword evidence="3" id="KW-1185">Reference proteome</keyword>
<proteinExistence type="predicted"/>